<protein>
    <submittedName>
        <fullName evidence="1">Uncharacterized protein</fullName>
    </submittedName>
</protein>
<dbReference type="EMBL" id="QYBB01000058">
    <property type="protein sequence ID" value="RYC29302.1"/>
    <property type="molecule type" value="Genomic_DNA"/>
</dbReference>
<organism evidence="1 2">
    <name type="scientific">Lichenibacterium minor</name>
    <dbReference type="NCBI Taxonomy" id="2316528"/>
    <lineage>
        <taxon>Bacteria</taxon>
        <taxon>Pseudomonadati</taxon>
        <taxon>Pseudomonadota</taxon>
        <taxon>Alphaproteobacteria</taxon>
        <taxon>Hyphomicrobiales</taxon>
        <taxon>Lichenihabitantaceae</taxon>
        <taxon>Lichenibacterium</taxon>
    </lineage>
</organism>
<dbReference type="AlphaFoldDB" id="A0A4Q2TYW3"/>
<gene>
    <name evidence="1" type="ORF">D3273_24640</name>
</gene>
<evidence type="ECO:0000313" key="2">
    <source>
        <dbReference type="Proteomes" id="UP000290759"/>
    </source>
</evidence>
<reference evidence="1 2" key="2">
    <citation type="submission" date="2019-02" db="EMBL/GenBank/DDBJ databases">
        <title>'Lichenibacterium ramalinii' gen. nov. sp. nov., 'Lichenibacterium minor' gen. nov. sp. nov.</title>
        <authorList>
            <person name="Pankratov T."/>
        </authorList>
    </citation>
    <scope>NUCLEOTIDE SEQUENCE [LARGE SCALE GENOMIC DNA]</scope>
    <source>
        <strain evidence="1 2">RmlP026</strain>
    </source>
</reference>
<reference evidence="1 2" key="1">
    <citation type="submission" date="2018-12" db="EMBL/GenBank/DDBJ databases">
        <authorList>
            <person name="Grouzdev D.S."/>
            <person name="Krutkina M.S."/>
        </authorList>
    </citation>
    <scope>NUCLEOTIDE SEQUENCE [LARGE SCALE GENOMIC DNA]</scope>
    <source>
        <strain evidence="1 2">RmlP026</strain>
    </source>
</reference>
<accession>A0A4Q2TYW3</accession>
<sequence>MDHFAVEAEARGWTALDLFGVHGRAGAARVDSCGALMLPLLKNATALTAGAITFGPLVYRRRAMPEAVLVWGLVGEAA</sequence>
<dbReference type="Proteomes" id="UP000290759">
    <property type="component" value="Unassembled WGS sequence"/>
</dbReference>
<name>A0A4Q2TYW3_9HYPH</name>
<comment type="caution">
    <text evidence="1">The sequence shown here is derived from an EMBL/GenBank/DDBJ whole genome shotgun (WGS) entry which is preliminary data.</text>
</comment>
<keyword evidence="2" id="KW-1185">Reference proteome</keyword>
<evidence type="ECO:0000313" key="1">
    <source>
        <dbReference type="EMBL" id="RYC29302.1"/>
    </source>
</evidence>
<proteinExistence type="predicted"/>
<dbReference type="OrthoDB" id="8266307at2"/>
<dbReference type="RefSeq" id="WP_129229617.1">
    <property type="nucleotide sequence ID" value="NZ_QYBB01000058.1"/>
</dbReference>